<evidence type="ECO:0000313" key="2">
    <source>
        <dbReference type="Proteomes" id="UP000502611"/>
    </source>
</evidence>
<dbReference type="Proteomes" id="UP000502611">
    <property type="component" value="Chromosome"/>
</dbReference>
<organism evidence="1 2">
    <name type="scientific">Sphingobium yanoikuyae</name>
    <name type="common">Sphingomonas yanoikuyae</name>
    <dbReference type="NCBI Taxonomy" id="13690"/>
    <lineage>
        <taxon>Bacteria</taxon>
        <taxon>Pseudomonadati</taxon>
        <taxon>Pseudomonadota</taxon>
        <taxon>Alphaproteobacteria</taxon>
        <taxon>Sphingomonadales</taxon>
        <taxon>Sphingomonadaceae</taxon>
        <taxon>Sphingobium</taxon>
    </lineage>
</organism>
<reference evidence="1 2" key="1">
    <citation type="submission" date="2020-04" db="EMBL/GenBank/DDBJ databases">
        <title>The Whole Genome Analysis of High salt-tolerant Sphingobium yanoikuyae YC-XJ2 with Aryl organophosphorus flame retardants (aryl-OPFRs)-degrading capacity and characteristics of Related phosphotriesterase.</title>
        <authorList>
            <person name="Li X."/>
        </authorList>
    </citation>
    <scope>NUCLEOTIDE SEQUENCE [LARGE SCALE GENOMIC DNA]</scope>
    <source>
        <strain evidence="1 2">YC-XJ2</strain>
    </source>
</reference>
<sequence>MRADRLDIRVPRNGDYHEGWQLHSGGEPIDLTGCTLELFVRYSAGQGLVLSQASFDIYDRANGKFDLLITGSAFGSVPGPAEIVRLAYDIRLTYPDGVKAVPVAGQILLTPGATY</sequence>
<dbReference type="RefSeq" id="WP_169860432.1">
    <property type="nucleotide sequence ID" value="NZ_CP053021.1"/>
</dbReference>
<evidence type="ECO:0000313" key="1">
    <source>
        <dbReference type="EMBL" id="QJR01711.1"/>
    </source>
</evidence>
<gene>
    <name evidence="1" type="ORF">HH800_05590</name>
</gene>
<dbReference type="EMBL" id="CP053021">
    <property type="protein sequence ID" value="QJR01711.1"/>
    <property type="molecule type" value="Genomic_DNA"/>
</dbReference>
<accession>A0A6M4G360</accession>
<name>A0A6M4G360_SPHYA</name>
<dbReference type="AlphaFoldDB" id="A0A6M4G360"/>
<proteinExistence type="predicted"/>
<protein>
    <submittedName>
        <fullName evidence="1">Uncharacterized protein</fullName>
    </submittedName>
</protein>